<name>A0A427B8Y6_ENSVE</name>
<protein>
    <submittedName>
        <fullName evidence="1">Uncharacterized protein</fullName>
    </submittedName>
</protein>
<dbReference type="Proteomes" id="UP000287651">
    <property type="component" value="Unassembled WGS sequence"/>
</dbReference>
<dbReference type="EMBL" id="AMZH03000206">
    <property type="protein sequence ID" value="RRT84937.1"/>
    <property type="molecule type" value="Genomic_DNA"/>
</dbReference>
<dbReference type="AlphaFoldDB" id="A0A427B8Y6"/>
<proteinExistence type="predicted"/>
<evidence type="ECO:0000313" key="1">
    <source>
        <dbReference type="EMBL" id="RRT84937.1"/>
    </source>
</evidence>
<gene>
    <name evidence="1" type="ORF">B296_00004771</name>
</gene>
<comment type="caution">
    <text evidence="1">The sequence shown here is derived from an EMBL/GenBank/DDBJ whole genome shotgun (WGS) entry which is preliminary data.</text>
</comment>
<evidence type="ECO:0000313" key="2">
    <source>
        <dbReference type="Proteomes" id="UP000287651"/>
    </source>
</evidence>
<organism evidence="1 2">
    <name type="scientific">Ensete ventricosum</name>
    <name type="common">Abyssinian banana</name>
    <name type="synonym">Musa ensete</name>
    <dbReference type="NCBI Taxonomy" id="4639"/>
    <lineage>
        <taxon>Eukaryota</taxon>
        <taxon>Viridiplantae</taxon>
        <taxon>Streptophyta</taxon>
        <taxon>Embryophyta</taxon>
        <taxon>Tracheophyta</taxon>
        <taxon>Spermatophyta</taxon>
        <taxon>Magnoliopsida</taxon>
        <taxon>Liliopsida</taxon>
        <taxon>Zingiberales</taxon>
        <taxon>Musaceae</taxon>
        <taxon>Ensete</taxon>
    </lineage>
</organism>
<accession>A0A427B8Y6</accession>
<sequence>MLLGTRLEYIRSSPRVSGVCKDSAREFTRRRLRLTERLSGVAERLAGSWKGLTTIGKRSYRLDQDQAEASDQGLDDMVGARREFARTLPKVSGRSLGTRREITEGGP</sequence>
<reference evidence="1 2" key="1">
    <citation type="journal article" date="2014" name="Agronomy (Basel)">
        <title>A Draft Genome Sequence for Ensete ventricosum, the Drought-Tolerant Tree Against Hunger.</title>
        <authorList>
            <person name="Harrison J."/>
            <person name="Moore K.A."/>
            <person name="Paszkiewicz K."/>
            <person name="Jones T."/>
            <person name="Grant M."/>
            <person name="Ambacheew D."/>
            <person name="Muzemil S."/>
            <person name="Studholme D.J."/>
        </authorList>
    </citation>
    <scope>NUCLEOTIDE SEQUENCE [LARGE SCALE GENOMIC DNA]</scope>
</reference>